<dbReference type="Proteomes" id="UP001642482">
    <property type="component" value="Unassembled WGS sequence"/>
</dbReference>
<proteinExistence type="predicted"/>
<keyword evidence="7" id="KW-1185">Reference proteome</keyword>
<feature type="transmembrane region" description="Helical" evidence="5">
    <location>
        <begin position="530"/>
        <end position="552"/>
    </location>
</feature>
<dbReference type="PANTHER" id="PTHR23501:SF200">
    <property type="entry name" value="TRANSPORTER, PUTATIVE (AFU_ORTHOLOGUE AFUA_3G01360)-RELATED"/>
    <property type="match status" value="1"/>
</dbReference>
<protein>
    <recommendedName>
        <fullName evidence="8">Siderochrome-iron transporter</fullName>
    </recommendedName>
</protein>
<evidence type="ECO:0000256" key="4">
    <source>
        <dbReference type="ARBA" id="ARBA00023136"/>
    </source>
</evidence>
<dbReference type="InterPro" id="IPR036259">
    <property type="entry name" value="MFS_trans_sf"/>
</dbReference>
<keyword evidence="3 5" id="KW-1133">Transmembrane helix</keyword>
<dbReference type="EMBL" id="CAWUHD010000061">
    <property type="protein sequence ID" value="CAK7225564.1"/>
    <property type="molecule type" value="Genomic_DNA"/>
</dbReference>
<dbReference type="Gene3D" id="1.20.1250.20">
    <property type="entry name" value="MFS general substrate transporter like domains"/>
    <property type="match status" value="1"/>
</dbReference>
<name>A0ABP0C0N1_9PEZI</name>
<dbReference type="PANTHER" id="PTHR23501">
    <property type="entry name" value="MAJOR FACILITATOR SUPERFAMILY"/>
    <property type="match status" value="1"/>
</dbReference>
<organism evidence="6 7">
    <name type="scientific">Sporothrix eucalyptigena</name>
    <dbReference type="NCBI Taxonomy" id="1812306"/>
    <lineage>
        <taxon>Eukaryota</taxon>
        <taxon>Fungi</taxon>
        <taxon>Dikarya</taxon>
        <taxon>Ascomycota</taxon>
        <taxon>Pezizomycotina</taxon>
        <taxon>Sordariomycetes</taxon>
        <taxon>Sordariomycetidae</taxon>
        <taxon>Ophiostomatales</taxon>
        <taxon>Ophiostomataceae</taxon>
        <taxon>Sporothrix</taxon>
    </lineage>
</organism>
<feature type="transmembrane region" description="Helical" evidence="5">
    <location>
        <begin position="394"/>
        <end position="411"/>
    </location>
</feature>
<feature type="transmembrane region" description="Helical" evidence="5">
    <location>
        <begin position="370"/>
        <end position="387"/>
    </location>
</feature>
<feature type="transmembrane region" description="Helical" evidence="5">
    <location>
        <begin position="185"/>
        <end position="206"/>
    </location>
</feature>
<accession>A0ABP0C0N1</accession>
<feature type="transmembrane region" description="Helical" evidence="5">
    <location>
        <begin position="288"/>
        <end position="308"/>
    </location>
</feature>
<feature type="transmembrane region" description="Helical" evidence="5">
    <location>
        <begin position="328"/>
        <end position="350"/>
    </location>
</feature>
<evidence type="ECO:0000256" key="1">
    <source>
        <dbReference type="ARBA" id="ARBA00004141"/>
    </source>
</evidence>
<evidence type="ECO:0000256" key="2">
    <source>
        <dbReference type="ARBA" id="ARBA00022692"/>
    </source>
</evidence>
<sequence length="588" mass="63715">MDHALETKGLSVGNSPAIATDHDVEVQKDANDVPVEVSGATKMEAIQAVWGKYGKTIIITSLVISMIAFEFDNSTVYTYYVYAQSSFSKISTHAALTTAGGLIFSVLKPLVAKLSDFGRGELYPVWLVFYIVSFILCAKSSNYATYAAGYMLHMFAQTGVNTLNDILAADVSSARQRGLAVQLQFLPYIFMPFTAAFVTQSVINGIGWRWGIGMLAIIMPVGLAPIVISLLGYQRKARKAGFDQKARVSLYEFFSRLDLGGMVLFSGGLALILLPATLAGTLVKGWRTGWVIACLVVGGVFLLVLPLYEGLVTKYPILPLKYFRNITIMMALVMYTMDGIALGVTHSYFYTWLIVARGYAVRNALFIYDANRAMQFLAGLLMGGIMWYTRRYKWVIVAGVAVRLIGYGLMMRMRNVNAGIAEIVIVQLIQGLGSGLVGTGCFVAATVSVPHSEVAQMTSLAVCLSTLGSTIGTAIGGGIYTNYFKVELVKELGTNGTGKLIAQVFDSITTGLPAIGTLERDGIARAYTTIIGYFTYVAFGSSVPFIPFAYFLPNKRLTDAQNIVEGVEPSAVEGGSYATNTTETEKHH</sequence>
<evidence type="ECO:0000256" key="5">
    <source>
        <dbReference type="SAM" id="Phobius"/>
    </source>
</evidence>
<feature type="transmembrane region" description="Helical" evidence="5">
    <location>
        <begin position="212"/>
        <end position="233"/>
    </location>
</feature>
<feature type="transmembrane region" description="Helical" evidence="5">
    <location>
        <begin position="459"/>
        <end position="480"/>
    </location>
</feature>
<feature type="transmembrane region" description="Helical" evidence="5">
    <location>
        <begin position="253"/>
        <end position="276"/>
    </location>
</feature>
<feature type="transmembrane region" description="Helical" evidence="5">
    <location>
        <begin position="94"/>
        <end position="111"/>
    </location>
</feature>
<evidence type="ECO:0000313" key="7">
    <source>
        <dbReference type="Proteomes" id="UP001642482"/>
    </source>
</evidence>
<evidence type="ECO:0008006" key="8">
    <source>
        <dbReference type="Google" id="ProtNLM"/>
    </source>
</evidence>
<keyword evidence="2 5" id="KW-0812">Transmembrane</keyword>
<comment type="caution">
    <text evidence="6">The sequence shown here is derived from an EMBL/GenBank/DDBJ whole genome shotgun (WGS) entry which is preliminary data.</text>
</comment>
<dbReference type="SUPFAM" id="SSF103473">
    <property type="entry name" value="MFS general substrate transporter"/>
    <property type="match status" value="2"/>
</dbReference>
<reference evidence="6 7" key="1">
    <citation type="submission" date="2024-01" db="EMBL/GenBank/DDBJ databases">
        <authorList>
            <person name="Allen C."/>
            <person name="Tagirdzhanova G."/>
        </authorList>
    </citation>
    <scope>NUCLEOTIDE SEQUENCE [LARGE SCALE GENOMIC DNA]</scope>
</reference>
<feature type="transmembrane region" description="Helical" evidence="5">
    <location>
        <begin position="57"/>
        <end position="82"/>
    </location>
</feature>
<feature type="transmembrane region" description="Helical" evidence="5">
    <location>
        <begin position="123"/>
        <end position="144"/>
    </location>
</feature>
<evidence type="ECO:0000256" key="3">
    <source>
        <dbReference type="ARBA" id="ARBA00022989"/>
    </source>
</evidence>
<gene>
    <name evidence="6" type="ORF">SEUCBS140593_005943</name>
</gene>
<feature type="transmembrane region" description="Helical" evidence="5">
    <location>
        <begin position="423"/>
        <end position="447"/>
    </location>
</feature>
<evidence type="ECO:0000313" key="6">
    <source>
        <dbReference type="EMBL" id="CAK7225564.1"/>
    </source>
</evidence>
<keyword evidence="4 5" id="KW-0472">Membrane</keyword>
<comment type="subcellular location">
    <subcellularLocation>
        <location evidence="1">Membrane</location>
        <topology evidence="1">Multi-pass membrane protein</topology>
    </subcellularLocation>
</comment>